<evidence type="ECO:0000256" key="1">
    <source>
        <dbReference type="SAM" id="MobiDB-lite"/>
    </source>
</evidence>
<dbReference type="Pfam" id="PF12273">
    <property type="entry name" value="RCR"/>
    <property type="match status" value="1"/>
</dbReference>
<dbReference type="EMBL" id="MU839830">
    <property type="protein sequence ID" value="KAK1757393.1"/>
    <property type="molecule type" value="Genomic_DNA"/>
</dbReference>
<feature type="compositionally biased region" description="Polar residues" evidence="1">
    <location>
        <begin position="176"/>
        <end position="188"/>
    </location>
</feature>
<evidence type="ECO:0000313" key="3">
    <source>
        <dbReference type="EMBL" id="KAK1757393.1"/>
    </source>
</evidence>
<feature type="compositionally biased region" description="Pro residues" evidence="1">
    <location>
        <begin position="165"/>
        <end position="174"/>
    </location>
</feature>
<reference evidence="3" key="1">
    <citation type="submission" date="2023-06" db="EMBL/GenBank/DDBJ databases">
        <title>Genome-scale phylogeny and comparative genomics of the fungal order Sordariales.</title>
        <authorList>
            <consortium name="Lawrence Berkeley National Laboratory"/>
            <person name="Hensen N."/>
            <person name="Bonometti L."/>
            <person name="Westerberg I."/>
            <person name="Brannstrom I.O."/>
            <person name="Guillou S."/>
            <person name="Cros-Aarteil S."/>
            <person name="Calhoun S."/>
            <person name="Haridas S."/>
            <person name="Kuo A."/>
            <person name="Mondo S."/>
            <person name="Pangilinan J."/>
            <person name="Riley R."/>
            <person name="Labutti K."/>
            <person name="Andreopoulos B."/>
            <person name="Lipzen A."/>
            <person name="Chen C."/>
            <person name="Yanf M."/>
            <person name="Daum C."/>
            <person name="Ng V."/>
            <person name="Clum A."/>
            <person name="Steindorff A."/>
            <person name="Ohm R."/>
            <person name="Martin F."/>
            <person name="Silar P."/>
            <person name="Natvig D."/>
            <person name="Lalanne C."/>
            <person name="Gautier V."/>
            <person name="Ament-Velasquez S.L."/>
            <person name="Kruys A."/>
            <person name="Hutchinson M.I."/>
            <person name="Powell A.J."/>
            <person name="Barry K."/>
            <person name="Miller A.N."/>
            <person name="Grigoriev I.V."/>
            <person name="Debuchy R."/>
            <person name="Gladieux P."/>
            <person name="Thoren M.H."/>
            <person name="Johannesson H."/>
        </authorList>
    </citation>
    <scope>NUCLEOTIDE SEQUENCE</scope>
    <source>
        <strain evidence="3">PSN4</strain>
    </source>
</reference>
<keyword evidence="2" id="KW-0472">Membrane</keyword>
<keyword evidence="4" id="KW-1185">Reference proteome</keyword>
<organism evidence="3 4">
    <name type="scientific">Echria macrotheca</name>
    <dbReference type="NCBI Taxonomy" id="438768"/>
    <lineage>
        <taxon>Eukaryota</taxon>
        <taxon>Fungi</taxon>
        <taxon>Dikarya</taxon>
        <taxon>Ascomycota</taxon>
        <taxon>Pezizomycotina</taxon>
        <taxon>Sordariomycetes</taxon>
        <taxon>Sordariomycetidae</taxon>
        <taxon>Sordariales</taxon>
        <taxon>Schizotheciaceae</taxon>
        <taxon>Echria</taxon>
    </lineage>
</organism>
<dbReference type="Proteomes" id="UP001239445">
    <property type="component" value="Unassembled WGS sequence"/>
</dbReference>
<comment type="caution">
    <text evidence="3">The sequence shown here is derived from an EMBL/GenBank/DDBJ whole genome shotgun (WGS) entry which is preliminary data.</text>
</comment>
<evidence type="ECO:0000256" key="2">
    <source>
        <dbReference type="SAM" id="Phobius"/>
    </source>
</evidence>
<gene>
    <name evidence="3" type="ORF">QBC47DRAFT_399735</name>
</gene>
<sequence length="188" mass="20680">MASIIATLGRRQFRDSGCVRGEDGFIDENSCYVPFWYTKTGVIVKWSLFLGFIVFIMLYLILGYMHAQKRIRKGLKPLAYHRFLVSRRQLAMVDPNYRPPQAVATPYYYGPGPDAYGMHAMPPPVYDPNSRPPVYPGPPPMGASKVDPSQPAAPPASGPADGDYAPPPGPPPPMGHQNTGSTNNPFRS</sequence>
<feature type="compositionally biased region" description="Pro residues" evidence="1">
    <location>
        <begin position="129"/>
        <end position="141"/>
    </location>
</feature>
<feature type="transmembrane region" description="Helical" evidence="2">
    <location>
        <begin position="46"/>
        <end position="67"/>
    </location>
</feature>
<dbReference type="InterPro" id="IPR020999">
    <property type="entry name" value="Chitin_synth_reg_RCR"/>
</dbReference>
<keyword evidence="2" id="KW-0812">Transmembrane</keyword>
<accession>A0AAJ0FBI7</accession>
<keyword evidence="2" id="KW-1133">Transmembrane helix</keyword>
<name>A0AAJ0FBI7_9PEZI</name>
<proteinExistence type="predicted"/>
<dbReference type="AlphaFoldDB" id="A0AAJ0FBI7"/>
<feature type="region of interest" description="Disordered" evidence="1">
    <location>
        <begin position="129"/>
        <end position="188"/>
    </location>
</feature>
<protein>
    <submittedName>
        <fullName evidence="3">Uncharacterized protein</fullName>
    </submittedName>
</protein>
<evidence type="ECO:0000313" key="4">
    <source>
        <dbReference type="Proteomes" id="UP001239445"/>
    </source>
</evidence>